<sequence>MSSNACLAKKNLLSLYVDASPQRYGANIIFISSFCDPSEFLALANINFYIWEMIKTSSAWENGIALLSASSIYQCSKATLVVFWQKTTKI</sequence>
<name>A0A915K8G1_ROMCU</name>
<reference evidence="2" key="1">
    <citation type="submission" date="2022-11" db="UniProtKB">
        <authorList>
            <consortium name="WormBaseParasite"/>
        </authorList>
    </citation>
    <scope>IDENTIFICATION</scope>
</reference>
<proteinExistence type="predicted"/>
<protein>
    <submittedName>
        <fullName evidence="2">Uncharacterized protein</fullName>
    </submittedName>
</protein>
<organism evidence="1 2">
    <name type="scientific">Romanomermis culicivorax</name>
    <name type="common">Nematode worm</name>
    <dbReference type="NCBI Taxonomy" id="13658"/>
    <lineage>
        <taxon>Eukaryota</taxon>
        <taxon>Metazoa</taxon>
        <taxon>Ecdysozoa</taxon>
        <taxon>Nematoda</taxon>
        <taxon>Enoplea</taxon>
        <taxon>Dorylaimia</taxon>
        <taxon>Mermithida</taxon>
        <taxon>Mermithoidea</taxon>
        <taxon>Mermithidae</taxon>
        <taxon>Romanomermis</taxon>
    </lineage>
</organism>
<dbReference type="AlphaFoldDB" id="A0A915K8G1"/>
<dbReference type="Proteomes" id="UP000887565">
    <property type="component" value="Unplaced"/>
</dbReference>
<evidence type="ECO:0000313" key="1">
    <source>
        <dbReference type="Proteomes" id="UP000887565"/>
    </source>
</evidence>
<accession>A0A915K8G1</accession>
<dbReference type="WBParaSite" id="nRc.2.0.1.t34474-RA">
    <property type="protein sequence ID" value="nRc.2.0.1.t34474-RA"/>
    <property type="gene ID" value="nRc.2.0.1.g34474"/>
</dbReference>
<keyword evidence="1" id="KW-1185">Reference proteome</keyword>
<evidence type="ECO:0000313" key="2">
    <source>
        <dbReference type="WBParaSite" id="nRc.2.0.1.t34474-RA"/>
    </source>
</evidence>